<dbReference type="Proteomes" id="UP000279470">
    <property type="component" value="Unassembled WGS sequence"/>
</dbReference>
<keyword evidence="4" id="KW-1185">Reference proteome</keyword>
<evidence type="ECO:0000256" key="1">
    <source>
        <dbReference type="ARBA" id="ARBA00022729"/>
    </source>
</evidence>
<dbReference type="PANTHER" id="PTHR36504:SF1">
    <property type="entry name" value="LIPOPOLYSACCHARIDE EXPORT SYSTEM PROTEIN LPTA"/>
    <property type="match status" value="1"/>
</dbReference>
<evidence type="ECO:0000313" key="4">
    <source>
        <dbReference type="Proteomes" id="UP000279470"/>
    </source>
</evidence>
<dbReference type="GO" id="GO:0009279">
    <property type="term" value="C:cell outer membrane"/>
    <property type="evidence" value="ECO:0007669"/>
    <property type="project" value="TreeGrafter"/>
</dbReference>
<reference evidence="4" key="1">
    <citation type="submission" date="2018-11" db="EMBL/GenBank/DDBJ databases">
        <title>Phylogenetic, genomic, and biogeographic characterization of a novel and ubiquitous marine invertebrate-associated Rickettsiales parasite, Candidatus Marinoinvertebrata rohwerii, gen. nov., sp. nov.</title>
        <authorList>
            <person name="Klinges J.G."/>
            <person name="Rosales S.M."/>
            <person name="Mcminds R."/>
            <person name="Shaver E.C."/>
            <person name="Shantz A."/>
            <person name="Peters E.C."/>
            <person name="Burkepile D.E."/>
            <person name="Silliman B.R."/>
            <person name="Vega Thurber R.L."/>
        </authorList>
    </citation>
    <scope>NUCLEOTIDE SEQUENCE [LARGE SCALE GENOMIC DNA]</scope>
    <source>
        <strain evidence="4">a_cerv_44</strain>
    </source>
</reference>
<protein>
    <recommendedName>
        <fullName evidence="2">Organic solvent tolerance-like N-terminal domain-containing protein</fullName>
    </recommendedName>
</protein>
<keyword evidence="1" id="KW-0732">Signal</keyword>
<dbReference type="Pfam" id="PF03968">
    <property type="entry name" value="LptD_N"/>
    <property type="match status" value="1"/>
</dbReference>
<organism evidence="3 4">
    <name type="scientific">Candidatus Aquarickettsia rohweri</name>
    <dbReference type="NCBI Taxonomy" id="2602574"/>
    <lineage>
        <taxon>Bacteria</taxon>
        <taxon>Pseudomonadati</taxon>
        <taxon>Pseudomonadota</taxon>
        <taxon>Alphaproteobacteria</taxon>
        <taxon>Rickettsiales</taxon>
        <taxon>Candidatus Midichloriaceae</taxon>
        <taxon>Candidatus Aquarickettsia</taxon>
    </lineage>
</organism>
<dbReference type="InterPro" id="IPR005653">
    <property type="entry name" value="OstA-like_N"/>
</dbReference>
<comment type="caution">
    <text evidence="3">The sequence shown here is derived from an EMBL/GenBank/DDBJ whole genome shotgun (WGS) entry which is preliminary data.</text>
</comment>
<evidence type="ECO:0000313" key="3">
    <source>
        <dbReference type="EMBL" id="RST65098.1"/>
    </source>
</evidence>
<dbReference type="GO" id="GO:0017089">
    <property type="term" value="F:glycolipid transfer activity"/>
    <property type="evidence" value="ECO:0007669"/>
    <property type="project" value="TreeGrafter"/>
</dbReference>
<dbReference type="GO" id="GO:0030288">
    <property type="term" value="C:outer membrane-bounded periplasmic space"/>
    <property type="evidence" value="ECO:0007669"/>
    <property type="project" value="TreeGrafter"/>
</dbReference>
<dbReference type="RefSeq" id="WP_126044911.1">
    <property type="nucleotide sequence ID" value="NZ_RXFM01000056.1"/>
</dbReference>
<dbReference type="EMBL" id="RXFM01000056">
    <property type="protein sequence ID" value="RST65098.1"/>
    <property type="molecule type" value="Genomic_DNA"/>
</dbReference>
<name>A0A429XHF3_9RICK</name>
<feature type="domain" description="Organic solvent tolerance-like N-terminal" evidence="2">
    <location>
        <begin position="31"/>
        <end position="134"/>
    </location>
</feature>
<dbReference type="AlphaFoldDB" id="A0A429XHF3"/>
<sequence length="164" mass="18843">MILRLNFILFILLVTLDLNSYAFNLNNGEINIESNNLNVNTNAKTAEFIGNVILQQNKVKVFSNKLLITTQSNEIEQIVFLNNVKFQIGNKIILGDKAEYKKKDNILKIINNVKYINNQDNEIIGDLFIYNFNNKISKLSSDLKDKSKNKRVKAKFKINKDVSS</sequence>
<dbReference type="InterPro" id="IPR052037">
    <property type="entry name" value="LPS_export_LptA"/>
</dbReference>
<dbReference type="PANTHER" id="PTHR36504">
    <property type="entry name" value="LIPOPOLYSACCHARIDE EXPORT SYSTEM PROTEIN LPTA"/>
    <property type="match status" value="1"/>
</dbReference>
<accession>A0A429XHF3</accession>
<dbReference type="Gene3D" id="2.60.450.10">
    <property type="entry name" value="Lipopolysaccharide (LPS) transport protein A like domain"/>
    <property type="match status" value="1"/>
</dbReference>
<dbReference type="GO" id="GO:0015920">
    <property type="term" value="P:lipopolysaccharide transport"/>
    <property type="evidence" value="ECO:0007669"/>
    <property type="project" value="TreeGrafter"/>
</dbReference>
<proteinExistence type="predicted"/>
<gene>
    <name evidence="3" type="ORF">EIC27_04385</name>
</gene>
<evidence type="ECO:0000259" key="2">
    <source>
        <dbReference type="Pfam" id="PF03968"/>
    </source>
</evidence>